<accession>A0ABU1D4K9</accession>
<dbReference type="PANTHER" id="PTHR47708">
    <property type="match status" value="1"/>
</dbReference>
<reference evidence="3 4" key="1">
    <citation type="submission" date="2023-08" db="EMBL/GenBank/DDBJ databases">
        <title>Alcaligenaceae gen. nov., a novel taxon isolated from the sludge of Yixing Pesticide Factory.</title>
        <authorList>
            <person name="Ruan L."/>
        </authorList>
    </citation>
    <scope>NUCLEOTIDE SEQUENCE [LARGE SCALE GENOMIC DNA]</scope>
    <source>
        <strain evidence="3 4">LG-2</strain>
    </source>
</reference>
<sequence>MNTRACPPRSQSAEPTPSGAPTVTVPLYRLAHGRTGDKGDISNISVIAWRDDLFPVLLEQLTEDAVREWFAPRRPTRVTRYSIASIAALNFVIEGVLDGGVNDALNLDAHGKALSFHLLDFPVPVPPELAAGLPDVHHQKET</sequence>
<evidence type="ECO:0000259" key="2">
    <source>
        <dbReference type="Pfam" id="PF23544"/>
    </source>
</evidence>
<feature type="domain" description="AtuA-like ferredoxin-fold" evidence="2">
    <location>
        <begin position="25"/>
        <end position="123"/>
    </location>
</feature>
<dbReference type="RefSeq" id="WP_347286617.1">
    <property type="nucleotide sequence ID" value="NZ_JAUZQE010000008.1"/>
</dbReference>
<dbReference type="EMBL" id="JAUZQE010000008">
    <property type="protein sequence ID" value="MDR4125373.1"/>
    <property type="molecule type" value="Genomic_DNA"/>
</dbReference>
<evidence type="ECO:0000256" key="1">
    <source>
        <dbReference type="SAM" id="MobiDB-lite"/>
    </source>
</evidence>
<proteinExistence type="predicted"/>
<dbReference type="PANTHER" id="PTHR47708:SF2">
    <property type="entry name" value="SI:CH73-132F6.5"/>
    <property type="match status" value="1"/>
</dbReference>
<gene>
    <name evidence="3" type="ORF">Q8947_05160</name>
</gene>
<dbReference type="Proteomes" id="UP001232156">
    <property type="component" value="Unassembled WGS sequence"/>
</dbReference>
<protein>
    <recommendedName>
        <fullName evidence="2">AtuA-like ferredoxin-fold domain-containing protein</fullName>
    </recommendedName>
</protein>
<dbReference type="Pfam" id="PF23544">
    <property type="entry name" value="AtuA_ferredoxin"/>
    <property type="match status" value="1"/>
</dbReference>
<evidence type="ECO:0000313" key="3">
    <source>
        <dbReference type="EMBL" id="MDR4125373.1"/>
    </source>
</evidence>
<comment type="caution">
    <text evidence="3">The sequence shown here is derived from an EMBL/GenBank/DDBJ whole genome shotgun (WGS) entry which is preliminary data.</text>
</comment>
<feature type="region of interest" description="Disordered" evidence="1">
    <location>
        <begin position="1"/>
        <end position="21"/>
    </location>
</feature>
<name>A0ABU1D4K9_9BURK</name>
<evidence type="ECO:0000313" key="4">
    <source>
        <dbReference type="Proteomes" id="UP001232156"/>
    </source>
</evidence>
<keyword evidence="4" id="KW-1185">Reference proteome</keyword>
<organism evidence="3 4">
    <name type="scientific">Yanghanlia caeni</name>
    <dbReference type="NCBI Taxonomy" id="3064283"/>
    <lineage>
        <taxon>Bacteria</taxon>
        <taxon>Pseudomonadati</taxon>
        <taxon>Pseudomonadota</taxon>
        <taxon>Betaproteobacteria</taxon>
        <taxon>Burkholderiales</taxon>
        <taxon>Alcaligenaceae</taxon>
        <taxon>Yanghanlia</taxon>
    </lineage>
</organism>
<dbReference type="InterPro" id="IPR056362">
    <property type="entry name" value="AtuA-like_ferredoxin_dom"/>
</dbReference>